<evidence type="ECO:0000313" key="2">
    <source>
        <dbReference type="EMBL" id="UNM12298.1"/>
    </source>
</evidence>
<keyword evidence="1" id="KW-1133">Transmembrane helix</keyword>
<gene>
    <name evidence="2" type="ORF">J4032_12835</name>
</gene>
<keyword evidence="1" id="KW-0812">Transmembrane</keyword>
<proteinExistence type="predicted"/>
<keyword evidence="3" id="KW-1185">Reference proteome</keyword>
<keyword evidence="1" id="KW-0472">Membrane</keyword>
<reference evidence="2 3" key="1">
    <citation type="submission" date="2021-03" db="EMBL/GenBank/DDBJ databases">
        <title>Complete genome of Streptomyces formicae strain 1H-GS9 (DSM 100524).</title>
        <authorList>
            <person name="Atanasov K.E."/>
            <person name="Altabella T."/>
            <person name="Ferrer A."/>
        </authorList>
    </citation>
    <scope>NUCLEOTIDE SEQUENCE [LARGE SCALE GENOMIC DNA]</scope>
    <source>
        <strain evidence="2 3">1H-GS9</strain>
    </source>
</reference>
<dbReference type="RefSeq" id="WP_242330907.1">
    <property type="nucleotide sequence ID" value="NZ_CP071872.1"/>
</dbReference>
<accession>A0ABY3WI91</accession>
<sequence length="76" mass="8796">MELIDIALYALALIPLWIAVLTFALRCSVWHRWSSWTAEIVECPGEVIEVFELHQRFCKRCGVRDEKEVDLTCVSS</sequence>
<protein>
    <recommendedName>
        <fullName evidence="4">Mobile element protein</fullName>
    </recommendedName>
</protein>
<dbReference type="Proteomes" id="UP000828924">
    <property type="component" value="Chromosome"/>
</dbReference>
<organism evidence="2 3">
    <name type="scientific">Streptomyces formicae</name>
    <dbReference type="NCBI Taxonomy" id="1616117"/>
    <lineage>
        <taxon>Bacteria</taxon>
        <taxon>Bacillati</taxon>
        <taxon>Actinomycetota</taxon>
        <taxon>Actinomycetes</taxon>
        <taxon>Kitasatosporales</taxon>
        <taxon>Streptomycetaceae</taxon>
        <taxon>Streptomyces</taxon>
    </lineage>
</organism>
<dbReference type="EMBL" id="CP071872">
    <property type="protein sequence ID" value="UNM12298.1"/>
    <property type="molecule type" value="Genomic_DNA"/>
</dbReference>
<feature type="transmembrane region" description="Helical" evidence="1">
    <location>
        <begin position="6"/>
        <end position="25"/>
    </location>
</feature>
<name>A0ABY3WI91_9ACTN</name>
<evidence type="ECO:0008006" key="4">
    <source>
        <dbReference type="Google" id="ProtNLM"/>
    </source>
</evidence>
<evidence type="ECO:0000256" key="1">
    <source>
        <dbReference type="SAM" id="Phobius"/>
    </source>
</evidence>
<evidence type="ECO:0000313" key="3">
    <source>
        <dbReference type="Proteomes" id="UP000828924"/>
    </source>
</evidence>